<keyword evidence="3 5" id="KW-0808">Transferase</keyword>
<dbReference type="InterPro" id="IPR024176">
    <property type="entry name" value="Citrate_synthase_bac-typ"/>
</dbReference>
<evidence type="ECO:0000256" key="1">
    <source>
        <dbReference type="ARBA" id="ARBA00004751"/>
    </source>
</evidence>
<comment type="similarity">
    <text evidence="2 5">Belongs to the citrate synthase family.</text>
</comment>
<evidence type="ECO:0000256" key="3">
    <source>
        <dbReference type="ARBA" id="ARBA00022679"/>
    </source>
</evidence>
<dbReference type="AlphaFoldDB" id="A0A829Y552"/>
<feature type="active site" evidence="6">
    <location>
        <position position="262"/>
    </location>
</feature>
<dbReference type="Pfam" id="PF00285">
    <property type="entry name" value="Citrate_synt"/>
    <property type="match status" value="1"/>
</dbReference>
<evidence type="ECO:0000256" key="4">
    <source>
        <dbReference type="ARBA" id="ARBA00049288"/>
    </source>
</evidence>
<evidence type="ECO:0000313" key="7">
    <source>
        <dbReference type="EMBL" id="GFE78223.1"/>
    </source>
</evidence>
<evidence type="ECO:0000256" key="6">
    <source>
        <dbReference type="PIRSR" id="PIRSR001369-1"/>
    </source>
</evidence>
<dbReference type="InterPro" id="IPR002020">
    <property type="entry name" value="Citrate_synthase"/>
</dbReference>
<dbReference type="GO" id="GO:0006099">
    <property type="term" value="P:tricarboxylic acid cycle"/>
    <property type="evidence" value="ECO:0007669"/>
    <property type="project" value="UniProtKB-UniPathway"/>
</dbReference>
<reference evidence="8" key="1">
    <citation type="submission" date="2020-01" db="EMBL/GenBank/DDBJ databases">
        <title>'Steroidobacter agaridevorans' sp. nov., agar-degrading bacteria isolated from rhizosphere soils.</title>
        <authorList>
            <person name="Ikenaga M."/>
            <person name="Kataoka M."/>
            <person name="Murouchi A."/>
            <person name="Katsuragi S."/>
            <person name="Sakai M."/>
        </authorList>
    </citation>
    <scope>NUCLEOTIDE SEQUENCE [LARGE SCALE GENOMIC DNA]</scope>
    <source>
        <strain evidence="8">YU21-B</strain>
    </source>
</reference>
<feature type="active site" evidence="6">
    <location>
        <position position="318"/>
    </location>
</feature>
<dbReference type="PANTHER" id="PTHR11739">
    <property type="entry name" value="CITRATE SYNTHASE"/>
    <property type="match status" value="1"/>
</dbReference>
<protein>
    <recommendedName>
        <fullName evidence="5">Citrate synthase</fullName>
    </recommendedName>
</protein>
<dbReference type="PANTHER" id="PTHR11739:SF4">
    <property type="entry name" value="CITRATE SYNTHASE, PEROXISOMAL"/>
    <property type="match status" value="1"/>
</dbReference>
<evidence type="ECO:0000313" key="8">
    <source>
        <dbReference type="Proteomes" id="UP000445000"/>
    </source>
</evidence>
<dbReference type="GO" id="GO:0036440">
    <property type="term" value="F:citrate synthase activity"/>
    <property type="evidence" value="ECO:0007669"/>
    <property type="project" value="UniProtKB-EC"/>
</dbReference>
<dbReference type="SUPFAM" id="SSF48256">
    <property type="entry name" value="Citrate synthase"/>
    <property type="match status" value="1"/>
</dbReference>
<proteinExistence type="inferred from homology"/>
<dbReference type="EMBL" id="BLJN01000001">
    <property type="protein sequence ID" value="GFE78223.1"/>
    <property type="molecule type" value="Genomic_DNA"/>
</dbReference>
<comment type="caution">
    <text evidence="7">The sequence shown here is derived from an EMBL/GenBank/DDBJ whole genome shotgun (WGS) entry which is preliminary data.</text>
</comment>
<gene>
    <name evidence="7" type="ORF">GCM10011487_02230</name>
</gene>
<dbReference type="Gene3D" id="1.10.580.10">
    <property type="entry name" value="Citrate Synthase, domain 1"/>
    <property type="match status" value="1"/>
</dbReference>
<dbReference type="GO" id="GO:0005975">
    <property type="term" value="P:carbohydrate metabolic process"/>
    <property type="evidence" value="ECO:0007669"/>
    <property type="project" value="TreeGrafter"/>
</dbReference>
<dbReference type="Proteomes" id="UP000445000">
    <property type="component" value="Unassembled WGS sequence"/>
</dbReference>
<dbReference type="GO" id="GO:0005829">
    <property type="term" value="C:cytosol"/>
    <property type="evidence" value="ECO:0007669"/>
    <property type="project" value="TreeGrafter"/>
</dbReference>
<dbReference type="UniPathway" id="UPA00223">
    <property type="reaction ID" value="UER00717"/>
</dbReference>
<dbReference type="Gene3D" id="1.10.230.10">
    <property type="entry name" value="Cytochrome P450-Terp, domain 2"/>
    <property type="match status" value="1"/>
</dbReference>
<accession>A0A829Y552</accession>
<dbReference type="InterPro" id="IPR016142">
    <property type="entry name" value="Citrate_synth-like_lrg_a-sub"/>
</dbReference>
<keyword evidence="8" id="KW-1185">Reference proteome</keyword>
<organism evidence="7 8">
    <name type="scientific">Steroidobacter agaridevorans</name>
    <dbReference type="NCBI Taxonomy" id="2695856"/>
    <lineage>
        <taxon>Bacteria</taxon>
        <taxon>Pseudomonadati</taxon>
        <taxon>Pseudomonadota</taxon>
        <taxon>Gammaproteobacteria</taxon>
        <taxon>Steroidobacterales</taxon>
        <taxon>Steroidobacteraceae</taxon>
        <taxon>Steroidobacter</taxon>
    </lineage>
</organism>
<dbReference type="InterPro" id="IPR016143">
    <property type="entry name" value="Citrate_synth-like_sm_a-sub"/>
</dbReference>
<comment type="pathway">
    <text evidence="1">Carbohydrate metabolism; tricarboxylic acid cycle; isocitrate from oxaloacetate: step 1/2.</text>
</comment>
<dbReference type="InterPro" id="IPR036969">
    <property type="entry name" value="Citrate_synthase_sf"/>
</dbReference>
<evidence type="ECO:0000256" key="2">
    <source>
        <dbReference type="ARBA" id="ARBA00010566"/>
    </source>
</evidence>
<dbReference type="RefSeq" id="WP_161810150.1">
    <property type="nucleotide sequence ID" value="NZ_BLJN01000001.1"/>
</dbReference>
<dbReference type="PRINTS" id="PR00143">
    <property type="entry name" value="CITRTSNTHASE"/>
</dbReference>
<name>A0A829Y552_9GAMM</name>
<dbReference type="PIRSF" id="PIRSF001369">
    <property type="entry name" value="Citrate_synth"/>
    <property type="match status" value="1"/>
</dbReference>
<evidence type="ECO:0000256" key="5">
    <source>
        <dbReference type="PIRNR" id="PIRNR001369"/>
    </source>
</evidence>
<sequence>MSESLQHVHKGLEGVIADTTSVSLIDGDAGRLYYRGYAVEELARKRFAEVMHLVVFGTLPDADRLQEVEDYLWIAGRLPPELAASLRQIARHGEHPMATLQAITTLLALEPPAVSLGRSPQEEEALIVAARIPAAIATIYAALQDHPEHPYPASRRYGERYLQLLHGRQPSPIEVSVFESAQILQLDHGFNASTFTARVVTSTLAPATSALSAAMGALYGPLHGAADQQALEMALEVGQPERAREFVAQCLASGRKVMGMGHREYRVVDPRSRMIRALAQQVAHRPEHIQLLDVLSAVDEAFIEQTREKRRTLRANLEFYKGVVYLALGIPKEFFTASFAAARVFGWIAHVMEQRQDNRIIRPTAHYVGPAPRSMTQ</sequence>
<comment type="catalytic activity">
    <reaction evidence="4">
        <text>oxaloacetate + acetyl-CoA + H2O = citrate + CoA + H(+)</text>
        <dbReference type="Rhea" id="RHEA:16845"/>
        <dbReference type="ChEBI" id="CHEBI:15377"/>
        <dbReference type="ChEBI" id="CHEBI:15378"/>
        <dbReference type="ChEBI" id="CHEBI:16452"/>
        <dbReference type="ChEBI" id="CHEBI:16947"/>
        <dbReference type="ChEBI" id="CHEBI:57287"/>
        <dbReference type="ChEBI" id="CHEBI:57288"/>
        <dbReference type="EC" id="2.3.3.16"/>
    </reaction>
</comment>